<gene>
    <name evidence="3" type="ORF">F4561_002591</name>
</gene>
<evidence type="ECO:0000313" key="4">
    <source>
        <dbReference type="Proteomes" id="UP000523007"/>
    </source>
</evidence>
<reference evidence="3 4" key="1">
    <citation type="submission" date="2020-08" db="EMBL/GenBank/DDBJ databases">
        <title>Sequencing the genomes of 1000 actinobacteria strains.</title>
        <authorList>
            <person name="Klenk H.-P."/>
        </authorList>
    </citation>
    <scope>NUCLEOTIDE SEQUENCE [LARGE SCALE GENOMIC DNA]</scope>
    <source>
        <strain evidence="3 4">DSM 102030</strain>
    </source>
</reference>
<evidence type="ECO:0000256" key="1">
    <source>
        <dbReference type="SAM" id="MobiDB-lite"/>
    </source>
</evidence>
<dbReference type="Proteomes" id="UP000523007">
    <property type="component" value="Unassembled WGS sequence"/>
</dbReference>
<evidence type="ECO:0000313" key="3">
    <source>
        <dbReference type="EMBL" id="MBB4931771.1"/>
    </source>
</evidence>
<dbReference type="Gene3D" id="3.40.50.720">
    <property type="entry name" value="NAD(P)-binding Rossmann-like Domain"/>
    <property type="match status" value="1"/>
</dbReference>
<dbReference type="NCBIfam" id="TIGR03882">
    <property type="entry name" value="cyclo_dehyd_2"/>
    <property type="match status" value="1"/>
</dbReference>
<organism evidence="3 4">
    <name type="scientific">Lipingzhangella halophila</name>
    <dbReference type="NCBI Taxonomy" id="1783352"/>
    <lineage>
        <taxon>Bacteria</taxon>
        <taxon>Bacillati</taxon>
        <taxon>Actinomycetota</taxon>
        <taxon>Actinomycetes</taxon>
        <taxon>Streptosporangiales</taxon>
        <taxon>Nocardiopsidaceae</taxon>
        <taxon>Lipingzhangella</taxon>
    </lineage>
</organism>
<dbReference type="EMBL" id="JACHJT010000001">
    <property type="protein sequence ID" value="MBB4931771.1"/>
    <property type="molecule type" value="Genomic_DNA"/>
</dbReference>
<sequence length="692" mass="71865">MGKFQTTVPTADEASMLGVRPRARHDVMYAQTNRGVYLHCSDTQFALTGPTTYRLVSSILPYLDGRSTVAELCDGLTEANRTAVIRLLRTLIDRGFVRDQAAGQEPRLPRETLDEFAPLVNYVEHYVDDAANRFADFLDTRVLILGGSAIGPATAASLRRNGLPDANVRVVDPAGSGSLDGYDPRAFEVTVVTSDAAAVLPRIEAGDGPVVLPIMLVGRYAVLGPMVRPGAAPCWTCARLRLGANLPPELAADMWRESALPGLPASAATIEEPVGRMLGNALAFDVFRLRTGANPAETDGALLIQDLDTLETTRTPVHPHPACPRCGALAPPAAPAPDAAEDATEEERRQARQAPLFGRHAGVLHGYADDPLPQSPLRVGRVRFGAPARLENGARDITAFDLYTTLGARVRAFSAAALCYVDAVRTGHALPATPEPTTEPVPAGRLATRTGLPDDTAAGPWLPATSLVSGDERAVPAAAVYPYSELNGAMVVERTAAGGGCGETLAEARLAGLLSALTHRGLGAAAAGQQCGTIAVAQFEGGDGDATTGTAIAFLLRALGRFEGETALLDLPAAEPAHAVLARHAGTGAWATGSGLSRDAAVLAALRDLLGLLQLGAGDPGGAEGPDLGNVLLAGFDPRAVACAPAGPRPDTTEEGLVAGVRAAGHDALVVETTPMDLHGAGFRTVRVLFVP</sequence>
<dbReference type="RefSeq" id="WP_184578460.1">
    <property type="nucleotide sequence ID" value="NZ_JACHJT010000001.1"/>
</dbReference>
<dbReference type="Pfam" id="PF02624">
    <property type="entry name" value="YcaO"/>
    <property type="match status" value="1"/>
</dbReference>
<protein>
    <submittedName>
        <fullName evidence="3">Bacteriocin biosynthesis cyclodehydratase domain-containing protein</fullName>
    </submittedName>
</protein>
<feature type="region of interest" description="Disordered" evidence="1">
    <location>
        <begin position="330"/>
        <end position="351"/>
    </location>
</feature>
<name>A0A7W7W2H5_9ACTN</name>
<dbReference type="InterPro" id="IPR003776">
    <property type="entry name" value="YcaO-like_dom"/>
</dbReference>
<evidence type="ECO:0000259" key="2">
    <source>
        <dbReference type="PROSITE" id="PS51664"/>
    </source>
</evidence>
<comment type="caution">
    <text evidence="3">The sequence shown here is derived from an EMBL/GenBank/DDBJ whole genome shotgun (WGS) entry which is preliminary data.</text>
</comment>
<dbReference type="PROSITE" id="PS51664">
    <property type="entry name" value="YCAO"/>
    <property type="match status" value="1"/>
</dbReference>
<accession>A0A7W7W2H5</accession>
<dbReference type="InterPro" id="IPR022291">
    <property type="entry name" value="Bacteriocin_synth_cyclodeHase"/>
</dbReference>
<proteinExistence type="predicted"/>
<dbReference type="Gene3D" id="3.90.930.60">
    <property type="match status" value="1"/>
</dbReference>
<dbReference type="AlphaFoldDB" id="A0A7W7W2H5"/>
<feature type="domain" description="YcaO" evidence="2">
    <location>
        <begin position="399"/>
        <end position="692"/>
    </location>
</feature>
<keyword evidence="4" id="KW-1185">Reference proteome</keyword>